<dbReference type="Pfam" id="PF07730">
    <property type="entry name" value="HisKA_3"/>
    <property type="match status" value="1"/>
</dbReference>
<dbReference type="PROSITE" id="PS50109">
    <property type="entry name" value="HIS_KIN"/>
    <property type="match status" value="1"/>
</dbReference>
<proteinExistence type="predicted"/>
<dbReference type="CDD" id="cd16917">
    <property type="entry name" value="HATPase_UhpB-NarQ-NarX-like"/>
    <property type="match status" value="1"/>
</dbReference>
<feature type="domain" description="Histidine kinase" evidence="10">
    <location>
        <begin position="265"/>
        <end position="451"/>
    </location>
</feature>
<evidence type="ECO:0000313" key="12">
    <source>
        <dbReference type="Proteomes" id="UP000297472"/>
    </source>
</evidence>
<dbReference type="SUPFAM" id="SSF55874">
    <property type="entry name" value="ATPase domain of HSP90 chaperone/DNA topoisomerase II/histidine kinase"/>
    <property type="match status" value="1"/>
</dbReference>
<dbReference type="Gene3D" id="3.30.565.10">
    <property type="entry name" value="Histidine kinase-like ATPase, C-terminal domain"/>
    <property type="match status" value="1"/>
</dbReference>
<gene>
    <name evidence="11" type="ORF">E3T49_08825</name>
</gene>
<comment type="subcellular location">
    <subcellularLocation>
        <location evidence="1">Cell membrane</location>
        <topology evidence="1">Multi-pass membrane protein</topology>
    </subcellularLocation>
</comment>
<feature type="transmembrane region" description="Helical" evidence="9">
    <location>
        <begin position="38"/>
        <end position="57"/>
    </location>
</feature>
<dbReference type="Pfam" id="PF02518">
    <property type="entry name" value="HATPase_c"/>
    <property type="match status" value="1"/>
</dbReference>
<dbReference type="InterPro" id="IPR011712">
    <property type="entry name" value="Sig_transdc_His_kin_sub3_dim/P"/>
</dbReference>
<evidence type="ECO:0000256" key="7">
    <source>
        <dbReference type="ARBA" id="ARBA00023012"/>
    </source>
</evidence>
<comment type="caution">
    <text evidence="11">The sequence shown here is derived from an EMBL/GenBank/DDBJ whole genome shotgun (WGS) entry which is preliminary data.</text>
</comment>
<protein>
    <submittedName>
        <fullName evidence="11">Sensor histidine kinase</fullName>
    </submittedName>
</protein>
<dbReference type="Proteomes" id="UP000297472">
    <property type="component" value="Unassembled WGS sequence"/>
</dbReference>
<dbReference type="Gene3D" id="1.20.5.1930">
    <property type="match status" value="1"/>
</dbReference>
<evidence type="ECO:0000259" key="10">
    <source>
        <dbReference type="PROSITE" id="PS50109"/>
    </source>
</evidence>
<dbReference type="InterPro" id="IPR003594">
    <property type="entry name" value="HATPase_dom"/>
</dbReference>
<dbReference type="InterPro" id="IPR005467">
    <property type="entry name" value="His_kinase_dom"/>
</dbReference>
<evidence type="ECO:0000256" key="5">
    <source>
        <dbReference type="ARBA" id="ARBA00022777"/>
    </source>
</evidence>
<keyword evidence="5 11" id="KW-0418">Kinase</keyword>
<organism evidence="11 12">
    <name type="scientific">Cryobacterium cryoconiti</name>
    <dbReference type="NCBI Taxonomy" id="1259239"/>
    <lineage>
        <taxon>Bacteria</taxon>
        <taxon>Bacillati</taxon>
        <taxon>Actinomycetota</taxon>
        <taxon>Actinomycetes</taxon>
        <taxon>Micrococcales</taxon>
        <taxon>Microbacteriaceae</taxon>
        <taxon>Cryobacterium</taxon>
    </lineage>
</organism>
<dbReference type="AlphaFoldDB" id="A0A4Y8K0H8"/>
<keyword evidence="2" id="KW-1003">Cell membrane</keyword>
<keyword evidence="3" id="KW-0808">Transferase</keyword>
<accession>A0A4Y8K0H8</accession>
<evidence type="ECO:0000256" key="4">
    <source>
        <dbReference type="ARBA" id="ARBA00022692"/>
    </source>
</evidence>
<reference evidence="11 12" key="1">
    <citation type="submission" date="2019-03" db="EMBL/GenBank/DDBJ databases">
        <title>Genomics of glacier-inhabiting Cryobacterium strains.</title>
        <authorList>
            <person name="Liu Q."/>
            <person name="Xin Y.-H."/>
        </authorList>
    </citation>
    <scope>NUCLEOTIDE SEQUENCE [LARGE SCALE GENOMIC DNA]</scope>
    <source>
        <strain evidence="11 12">TMT1-51</strain>
    </source>
</reference>
<evidence type="ECO:0000256" key="1">
    <source>
        <dbReference type="ARBA" id="ARBA00004651"/>
    </source>
</evidence>
<name>A0A4Y8K0H8_9MICO</name>
<keyword evidence="12" id="KW-1185">Reference proteome</keyword>
<evidence type="ECO:0000256" key="3">
    <source>
        <dbReference type="ARBA" id="ARBA00022679"/>
    </source>
</evidence>
<dbReference type="GO" id="GO:0046983">
    <property type="term" value="F:protein dimerization activity"/>
    <property type="evidence" value="ECO:0007669"/>
    <property type="project" value="InterPro"/>
</dbReference>
<dbReference type="PANTHER" id="PTHR24421:SF37">
    <property type="entry name" value="SENSOR HISTIDINE KINASE NARS"/>
    <property type="match status" value="1"/>
</dbReference>
<dbReference type="GO" id="GO:0000155">
    <property type="term" value="F:phosphorelay sensor kinase activity"/>
    <property type="evidence" value="ECO:0007669"/>
    <property type="project" value="InterPro"/>
</dbReference>
<dbReference type="InterPro" id="IPR036890">
    <property type="entry name" value="HATPase_C_sf"/>
</dbReference>
<evidence type="ECO:0000313" key="11">
    <source>
        <dbReference type="EMBL" id="TFD29854.1"/>
    </source>
</evidence>
<evidence type="ECO:0000256" key="8">
    <source>
        <dbReference type="ARBA" id="ARBA00023136"/>
    </source>
</evidence>
<keyword evidence="7" id="KW-0902">Two-component regulatory system</keyword>
<dbReference type="PANTHER" id="PTHR24421">
    <property type="entry name" value="NITRATE/NITRITE SENSOR PROTEIN NARX-RELATED"/>
    <property type="match status" value="1"/>
</dbReference>
<dbReference type="SMART" id="SM00387">
    <property type="entry name" value="HATPase_c"/>
    <property type="match status" value="1"/>
</dbReference>
<dbReference type="InterPro" id="IPR050482">
    <property type="entry name" value="Sensor_HK_TwoCompSys"/>
</dbReference>
<keyword evidence="6 9" id="KW-1133">Transmembrane helix</keyword>
<keyword evidence="8 9" id="KW-0472">Membrane</keyword>
<dbReference type="GO" id="GO:0005886">
    <property type="term" value="C:plasma membrane"/>
    <property type="evidence" value="ECO:0007669"/>
    <property type="project" value="UniProtKB-SubCell"/>
</dbReference>
<keyword evidence="4 9" id="KW-0812">Transmembrane</keyword>
<evidence type="ECO:0000256" key="6">
    <source>
        <dbReference type="ARBA" id="ARBA00022989"/>
    </source>
</evidence>
<dbReference type="EMBL" id="SOHA01000027">
    <property type="protein sequence ID" value="TFD29854.1"/>
    <property type="molecule type" value="Genomic_DNA"/>
</dbReference>
<sequence>MRSRARMPRPAARAWDFRHPDGATAAEKSEVRSAVSRFLMIGLLVLISVSVPVALWIRAQAENHTLDDATVITHHLADYTVGPLITDEVIAGDPAALKLIDSRVAPWLADKSIVRIKVWNPQGRVLYSDVPSLIGRTFDIPRWSGPLLAGGAERASLELQDGLDNDHEADSGELVEIYVRAVDAAGRPLMFEAYFDDQTVHDEQASLLLSMTPAFLLALMVLQLAQLPPAIRLARRIQVDQASRRQLLQHAIRASDLERRRIARDLHDEVIQDLAGLSYALEAEDKLESGARRSLIIRARVILQRNVSTLRAMTGELYPPGLEQLGLIEGLRRLADPLTERGIEVRLHLPDRLDLDRDRSAILYRVAREALTNAMTHAGAQSLELSVEQDADRIELSIRDDGCGFDPEADPPDGHVGLRIIRDTILVTGGTLEIASRVGHGTRIVAAVDRA</sequence>
<evidence type="ECO:0000256" key="2">
    <source>
        <dbReference type="ARBA" id="ARBA00022475"/>
    </source>
</evidence>
<evidence type="ECO:0000256" key="9">
    <source>
        <dbReference type="SAM" id="Phobius"/>
    </source>
</evidence>